<evidence type="ECO:0000313" key="7">
    <source>
        <dbReference type="Proteomes" id="UP000620046"/>
    </source>
</evidence>
<accession>A0ABQ1FK36</accession>
<comment type="subcellular location">
    <subcellularLocation>
        <location evidence="1">Membrane</location>
        <topology evidence="1">Multi-pass membrane protein</topology>
    </subcellularLocation>
</comment>
<keyword evidence="4 5" id="KW-0472">Membrane</keyword>
<gene>
    <name evidence="6" type="ORF">GCM10010981_04380</name>
</gene>
<comment type="caution">
    <text evidence="6">The sequence shown here is derived from an EMBL/GenBank/DDBJ whole genome shotgun (WGS) entry which is preliminary data.</text>
</comment>
<feature type="transmembrane region" description="Helical" evidence="5">
    <location>
        <begin position="71"/>
        <end position="88"/>
    </location>
</feature>
<dbReference type="RefSeq" id="WP_188792629.1">
    <property type="nucleotide sequence ID" value="NZ_BMJA01000001.1"/>
</dbReference>
<keyword evidence="7" id="KW-1185">Reference proteome</keyword>
<evidence type="ECO:0000256" key="1">
    <source>
        <dbReference type="ARBA" id="ARBA00004141"/>
    </source>
</evidence>
<organism evidence="6 7">
    <name type="scientific">Dyella nitratireducens</name>
    <dbReference type="NCBI Taxonomy" id="1849580"/>
    <lineage>
        <taxon>Bacteria</taxon>
        <taxon>Pseudomonadati</taxon>
        <taxon>Pseudomonadota</taxon>
        <taxon>Gammaproteobacteria</taxon>
        <taxon>Lysobacterales</taxon>
        <taxon>Rhodanobacteraceae</taxon>
        <taxon>Dyella</taxon>
    </lineage>
</organism>
<evidence type="ECO:0000256" key="3">
    <source>
        <dbReference type="ARBA" id="ARBA00022989"/>
    </source>
</evidence>
<dbReference type="Proteomes" id="UP000620046">
    <property type="component" value="Unassembled WGS sequence"/>
</dbReference>
<evidence type="ECO:0000313" key="6">
    <source>
        <dbReference type="EMBL" id="GGA19496.1"/>
    </source>
</evidence>
<evidence type="ECO:0008006" key="8">
    <source>
        <dbReference type="Google" id="ProtNLM"/>
    </source>
</evidence>
<reference evidence="7" key="1">
    <citation type="journal article" date="2019" name="Int. J. Syst. Evol. Microbiol.">
        <title>The Global Catalogue of Microorganisms (GCM) 10K type strain sequencing project: providing services to taxonomists for standard genome sequencing and annotation.</title>
        <authorList>
            <consortium name="The Broad Institute Genomics Platform"/>
            <consortium name="The Broad Institute Genome Sequencing Center for Infectious Disease"/>
            <person name="Wu L."/>
            <person name="Ma J."/>
        </authorList>
    </citation>
    <scope>NUCLEOTIDE SEQUENCE [LARGE SCALE GENOMIC DNA]</scope>
    <source>
        <strain evidence="7">CGMCC 1.15439</strain>
    </source>
</reference>
<protein>
    <recommendedName>
        <fullName evidence="8">DoxX family protein</fullName>
    </recommendedName>
</protein>
<dbReference type="Pfam" id="PF13564">
    <property type="entry name" value="DoxX_2"/>
    <property type="match status" value="1"/>
</dbReference>
<name>A0ABQ1FK36_9GAMM</name>
<keyword evidence="3 5" id="KW-1133">Transmembrane helix</keyword>
<feature type="transmembrane region" description="Helical" evidence="5">
    <location>
        <begin position="6"/>
        <end position="27"/>
    </location>
</feature>
<evidence type="ECO:0000256" key="4">
    <source>
        <dbReference type="ARBA" id="ARBA00023136"/>
    </source>
</evidence>
<feature type="transmembrane region" description="Helical" evidence="5">
    <location>
        <begin position="39"/>
        <end position="65"/>
    </location>
</feature>
<proteinExistence type="predicted"/>
<evidence type="ECO:0000256" key="2">
    <source>
        <dbReference type="ARBA" id="ARBA00022692"/>
    </source>
</evidence>
<sequence length="138" mass="14914">MAANYAYWISTALLSLLYLTSATMYIAKREWVRQNLVELGYPGYLVSVLTVVKILAVVAILSRFSVPLSDLAYAGIFYHLLLALLAHVGVRKPGAALPAFVGLVLLTVSFTTQNTARGVPSPHGVTAAVHQVTLNERS</sequence>
<evidence type="ECO:0000256" key="5">
    <source>
        <dbReference type="SAM" id="Phobius"/>
    </source>
</evidence>
<keyword evidence="2 5" id="KW-0812">Transmembrane</keyword>
<dbReference type="EMBL" id="BMJA01000001">
    <property type="protein sequence ID" value="GGA19496.1"/>
    <property type="molecule type" value="Genomic_DNA"/>
</dbReference>
<dbReference type="InterPro" id="IPR032808">
    <property type="entry name" value="DoxX"/>
</dbReference>